<gene>
    <name evidence="1" type="ORF">QEH52_18415</name>
</gene>
<reference evidence="1 2" key="1">
    <citation type="submission" date="2023-04" db="EMBL/GenBank/DDBJ databases">
        <title>A novel bacteria isolated from coastal sediment.</title>
        <authorList>
            <person name="Liu X.-J."/>
            <person name="Du Z.-J."/>
        </authorList>
    </citation>
    <scope>NUCLEOTIDE SEQUENCE [LARGE SCALE GENOMIC DNA]</scope>
    <source>
        <strain evidence="1 2">SDUM461003</strain>
    </source>
</reference>
<dbReference type="SUPFAM" id="SSF46626">
    <property type="entry name" value="Cytochrome c"/>
    <property type="match status" value="1"/>
</dbReference>
<evidence type="ECO:0008006" key="3">
    <source>
        <dbReference type="Google" id="ProtNLM"/>
    </source>
</evidence>
<keyword evidence="2" id="KW-1185">Reference proteome</keyword>
<organism evidence="1 2">
    <name type="scientific">Thalassobacterium maritimum</name>
    <dbReference type="NCBI Taxonomy" id="3041265"/>
    <lineage>
        <taxon>Bacteria</taxon>
        <taxon>Pseudomonadati</taxon>
        <taxon>Verrucomicrobiota</taxon>
        <taxon>Opitutia</taxon>
        <taxon>Puniceicoccales</taxon>
        <taxon>Coraliomargaritaceae</taxon>
        <taxon>Thalassobacterium</taxon>
    </lineage>
</organism>
<dbReference type="EMBL" id="JARXHW010000077">
    <property type="protein sequence ID" value="MDQ8209505.1"/>
    <property type="molecule type" value="Genomic_DNA"/>
</dbReference>
<accession>A0ABU1AZC9</accession>
<dbReference type="Proteomes" id="UP001225316">
    <property type="component" value="Unassembled WGS sequence"/>
</dbReference>
<dbReference type="Gene3D" id="1.10.760.10">
    <property type="entry name" value="Cytochrome c-like domain"/>
    <property type="match status" value="1"/>
</dbReference>
<dbReference type="InterPro" id="IPR036909">
    <property type="entry name" value="Cyt_c-like_dom_sf"/>
</dbReference>
<dbReference type="RefSeq" id="WP_308952422.1">
    <property type="nucleotide sequence ID" value="NZ_JARXHW010000077.1"/>
</dbReference>
<comment type="caution">
    <text evidence="1">The sequence shown here is derived from an EMBL/GenBank/DDBJ whole genome shotgun (WGS) entry which is preliminary data.</text>
</comment>
<evidence type="ECO:0000313" key="2">
    <source>
        <dbReference type="Proteomes" id="UP001225316"/>
    </source>
</evidence>
<evidence type="ECO:0000313" key="1">
    <source>
        <dbReference type="EMBL" id="MDQ8209505.1"/>
    </source>
</evidence>
<sequence length="165" mass="18695">MLRVVSFFLLGVFSFSLAFWWSWQGAHTRSQAVEAVAAESPSSPALVETDSQQFKHGRSLHSNLCLTCHRAANTYERQQVSLGPALWEVRHNYLKKHADHESFTTAMTAYMAAPDAERSLMPEAIQRFGVMMTLNLPEHELLEVASLIYDGSLLKKPAWWDTQLD</sequence>
<name>A0ABU1AZC9_9BACT</name>
<protein>
    <recommendedName>
        <fullName evidence="3">Cytochrome c domain-containing protein</fullName>
    </recommendedName>
</protein>
<proteinExistence type="predicted"/>